<accession>A0A8S1MIM3</accession>
<dbReference type="Proteomes" id="UP000692954">
    <property type="component" value="Unassembled WGS sequence"/>
</dbReference>
<protein>
    <submittedName>
        <fullName evidence="2">Uncharacterized protein</fullName>
    </submittedName>
</protein>
<reference evidence="2" key="1">
    <citation type="submission" date="2021-01" db="EMBL/GenBank/DDBJ databases">
        <authorList>
            <consortium name="Genoscope - CEA"/>
            <person name="William W."/>
        </authorList>
    </citation>
    <scope>NUCLEOTIDE SEQUENCE</scope>
</reference>
<keyword evidence="1" id="KW-0472">Membrane</keyword>
<gene>
    <name evidence="2" type="ORF">PSON_ATCC_30995.1.T0330021</name>
</gene>
<feature type="transmembrane region" description="Helical" evidence="1">
    <location>
        <begin position="6"/>
        <end position="28"/>
    </location>
</feature>
<evidence type="ECO:0000313" key="3">
    <source>
        <dbReference type="Proteomes" id="UP000692954"/>
    </source>
</evidence>
<keyword evidence="3" id="KW-1185">Reference proteome</keyword>
<dbReference type="EMBL" id="CAJJDN010000033">
    <property type="protein sequence ID" value="CAD8075034.1"/>
    <property type="molecule type" value="Genomic_DNA"/>
</dbReference>
<keyword evidence="1" id="KW-1133">Transmembrane helix</keyword>
<sequence length="93" mass="11029">MITVSIILYFFNSLPVVLKILSWIYNFYFLTVNYTFKVDAFFLNNNWSNPLCQLIPVQIQVVVFKSISNTDLEEIFLFDLFHLNTLNKLNKLI</sequence>
<comment type="caution">
    <text evidence="2">The sequence shown here is derived from an EMBL/GenBank/DDBJ whole genome shotgun (WGS) entry which is preliminary data.</text>
</comment>
<dbReference type="AlphaFoldDB" id="A0A8S1MIM3"/>
<evidence type="ECO:0000313" key="2">
    <source>
        <dbReference type="EMBL" id="CAD8075034.1"/>
    </source>
</evidence>
<keyword evidence="1" id="KW-0812">Transmembrane</keyword>
<evidence type="ECO:0000256" key="1">
    <source>
        <dbReference type="SAM" id="Phobius"/>
    </source>
</evidence>
<name>A0A8S1MIM3_9CILI</name>
<organism evidence="2 3">
    <name type="scientific">Paramecium sonneborni</name>
    <dbReference type="NCBI Taxonomy" id="65129"/>
    <lineage>
        <taxon>Eukaryota</taxon>
        <taxon>Sar</taxon>
        <taxon>Alveolata</taxon>
        <taxon>Ciliophora</taxon>
        <taxon>Intramacronucleata</taxon>
        <taxon>Oligohymenophorea</taxon>
        <taxon>Peniculida</taxon>
        <taxon>Parameciidae</taxon>
        <taxon>Paramecium</taxon>
    </lineage>
</organism>
<proteinExistence type="predicted"/>